<sequence>MDNNVQVCGTWTDNEILSETIENTSESEDEPQNEEEVIITQVTIQQAKDALKTLRNFVETTTDMDDKAFSALNNLEDVVAEKSNIKQTLMTDFFKKE</sequence>
<keyword evidence="2" id="KW-1185">Reference proteome</keyword>
<protein>
    <submittedName>
        <fullName evidence="1">Tigger transposable element-derived protein 6-like</fullName>
    </submittedName>
</protein>
<accession>A0A6G0VKI0</accession>
<comment type="caution">
    <text evidence="1">The sequence shown here is derived from an EMBL/GenBank/DDBJ whole genome shotgun (WGS) entry which is preliminary data.</text>
</comment>
<proteinExistence type="predicted"/>
<evidence type="ECO:0000313" key="2">
    <source>
        <dbReference type="Proteomes" id="UP000478052"/>
    </source>
</evidence>
<dbReference type="OrthoDB" id="8308201at2759"/>
<evidence type="ECO:0000313" key="1">
    <source>
        <dbReference type="EMBL" id="KAF0685282.1"/>
    </source>
</evidence>
<name>A0A6G0VKI0_APHCR</name>
<dbReference type="AlphaFoldDB" id="A0A6G0VKI0"/>
<reference evidence="1 2" key="1">
    <citation type="submission" date="2019-08" db="EMBL/GenBank/DDBJ databases">
        <title>Whole genome of Aphis craccivora.</title>
        <authorList>
            <person name="Voronova N.V."/>
            <person name="Shulinski R.S."/>
            <person name="Bandarenka Y.V."/>
            <person name="Zhorov D.G."/>
            <person name="Warner D."/>
        </authorList>
    </citation>
    <scope>NUCLEOTIDE SEQUENCE [LARGE SCALE GENOMIC DNA]</scope>
    <source>
        <strain evidence="1">180601</strain>
        <tissue evidence="1">Whole Body</tissue>
    </source>
</reference>
<gene>
    <name evidence="1" type="ORF">FWK35_00039063</name>
</gene>
<dbReference type="Proteomes" id="UP000478052">
    <property type="component" value="Unassembled WGS sequence"/>
</dbReference>
<dbReference type="EMBL" id="VUJU01017136">
    <property type="protein sequence ID" value="KAF0685282.1"/>
    <property type="molecule type" value="Genomic_DNA"/>
</dbReference>
<organism evidence="1 2">
    <name type="scientific">Aphis craccivora</name>
    <name type="common">Cowpea aphid</name>
    <dbReference type="NCBI Taxonomy" id="307492"/>
    <lineage>
        <taxon>Eukaryota</taxon>
        <taxon>Metazoa</taxon>
        <taxon>Ecdysozoa</taxon>
        <taxon>Arthropoda</taxon>
        <taxon>Hexapoda</taxon>
        <taxon>Insecta</taxon>
        <taxon>Pterygota</taxon>
        <taxon>Neoptera</taxon>
        <taxon>Paraneoptera</taxon>
        <taxon>Hemiptera</taxon>
        <taxon>Sternorrhyncha</taxon>
        <taxon>Aphidomorpha</taxon>
        <taxon>Aphidoidea</taxon>
        <taxon>Aphididae</taxon>
        <taxon>Aphidini</taxon>
        <taxon>Aphis</taxon>
        <taxon>Aphis</taxon>
    </lineage>
</organism>